<keyword evidence="1" id="KW-0285">Flavoprotein</keyword>
<dbReference type="OrthoDB" id="9814556at2"/>
<evidence type="ECO:0000259" key="6">
    <source>
        <dbReference type="Pfam" id="PF01593"/>
    </source>
</evidence>
<dbReference type="InterPro" id="IPR052206">
    <property type="entry name" value="Retinol_saturase"/>
</dbReference>
<dbReference type="RefSeq" id="WP_073539411.1">
    <property type="nucleotide sequence ID" value="NZ_CP018335.1"/>
</dbReference>
<keyword evidence="3" id="KW-0274">FAD</keyword>
<keyword evidence="5" id="KW-0520">NAD</keyword>
<keyword evidence="2" id="KW-0732">Signal</keyword>
<dbReference type="Gene3D" id="3.50.50.60">
    <property type="entry name" value="FAD/NAD(P)-binding domain"/>
    <property type="match status" value="2"/>
</dbReference>
<reference evidence="7 8" key="1">
    <citation type="submission" date="2016-12" db="EMBL/GenBank/DDBJ databases">
        <title>Complete genome sequence of Clostridium kluyveri JZZ isolated from the pit mud of a Chinese flavor liquor-making factory.</title>
        <authorList>
            <person name="Wang Y."/>
        </authorList>
    </citation>
    <scope>NUCLEOTIDE SEQUENCE [LARGE SCALE GENOMIC DNA]</scope>
    <source>
        <strain evidence="7 8">JZZ</strain>
    </source>
</reference>
<gene>
    <name evidence="7" type="ORF">BS101_14160</name>
</gene>
<name>A0A1L5F9V4_CLOKL</name>
<evidence type="ECO:0000256" key="4">
    <source>
        <dbReference type="ARBA" id="ARBA00022857"/>
    </source>
</evidence>
<dbReference type="PANTHER" id="PTHR46091:SF3">
    <property type="entry name" value="AMINE OXIDASE DOMAIN-CONTAINING PROTEIN"/>
    <property type="match status" value="1"/>
</dbReference>
<dbReference type="Pfam" id="PF01593">
    <property type="entry name" value="Amino_oxidase"/>
    <property type="match status" value="1"/>
</dbReference>
<dbReference type="SUPFAM" id="SSF51905">
    <property type="entry name" value="FAD/NAD(P)-binding domain"/>
    <property type="match status" value="1"/>
</dbReference>
<evidence type="ECO:0000313" key="8">
    <source>
        <dbReference type="Proteomes" id="UP000184604"/>
    </source>
</evidence>
<evidence type="ECO:0000256" key="3">
    <source>
        <dbReference type="ARBA" id="ARBA00022827"/>
    </source>
</evidence>
<feature type="domain" description="Amine oxidase" evidence="6">
    <location>
        <begin position="11"/>
        <end position="496"/>
    </location>
</feature>
<protein>
    <recommendedName>
        <fullName evidence="6">Amine oxidase domain-containing protein</fullName>
    </recommendedName>
</protein>
<evidence type="ECO:0000256" key="5">
    <source>
        <dbReference type="ARBA" id="ARBA00023027"/>
    </source>
</evidence>
<dbReference type="PANTHER" id="PTHR46091">
    <property type="entry name" value="BLR7054 PROTEIN"/>
    <property type="match status" value="1"/>
</dbReference>
<dbReference type="InterPro" id="IPR002937">
    <property type="entry name" value="Amino_oxidase"/>
</dbReference>
<dbReference type="EMBL" id="CP018335">
    <property type="protein sequence ID" value="APM39796.1"/>
    <property type="molecule type" value="Genomic_DNA"/>
</dbReference>
<dbReference type="Proteomes" id="UP000184604">
    <property type="component" value="Chromosome"/>
</dbReference>
<dbReference type="InterPro" id="IPR036188">
    <property type="entry name" value="FAD/NAD-bd_sf"/>
</dbReference>
<sequence>MKNIVIIGSGIGGLIAGNLLAKNSYKVTIFESHSMPGGYTAGFYRNGYYFESGTLSFEASASVFKAMKDIGVFEKIDFVKQKMRFVSEDIDGIPENYDNFKKMIYSAFPSDKEKLDRVFLDLDKIVDLMGNVDEPMPFLLSGLKLLKLMIPYIMNSPKVTKLSKKYGDMTSSDFAQIYFEKNSKLFKLFSGFGYPDMPAMFVGASLPGMLTDYWTVKGGMQSWADVLAENFRKLGGVLKLSSFVDKIITKNGVAIGVSCKNTIYEADYVISAGDYKKTFLKLLDDNSLIPQELLNNINRSAVSESFFTVYLGLNMSTEELGKYMKVPHVIFFNNNPDYDIYNSQDREFFSKTSVSLYSPSMINPNHVPKGKASLMLQTMVPHHWMNNWGKGDKEIYKQLKEKAMYAMIERASRLIPNLKEYVEYKDAATPLTYERFTHNTDGASSSWSWNPKKKFYKNTMSVNVKTPVKNLYIGSCWAMQIGGVPGALAAAYQCVKKIK</sequence>
<organism evidence="7 8">
    <name type="scientific">Clostridium kluyveri</name>
    <dbReference type="NCBI Taxonomy" id="1534"/>
    <lineage>
        <taxon>Bacteria</taxon>
        <taxon>Bacillati</taxon>
        <taxon>Bacillota</taxon>
        <taxon>Clostridia</taxon>
        <taxon>Eubacteriales</taxon>
        <taxon>Clostridiaceae</taxon>
        <taxon>Clostridium</taxon>
    </lineage>
</organism>
<accession>A0A1L5F9V4</accession>
<proteinExistence type="predicted"/>
<evidence type="ECO:0000313" key="7">
    <source>
        <dbReference type="EMBL" id="APM39796.1"/>
    </source>
</evidence>
<evidence type="ECO:0000256" key="1">
    <source>
        <dbReference type="ARBA" id="ARBA00022630"/>
    </source>
</evidence>
<dbReference type="AlphaFoldDB" id="A0A1L5F9V4"/>
<evidence type="ECO:0000256" key="2">
    <source>
        <dbReference type="ARBA" id="ARBA00022729"/>
    </source>
</evidence>
<keyword evidence="4" id="KW-0521">NADP</keyword>
<dbReference type="GO" id="GO:0016491">
    <property type="term" value="F:oxidoreductase activity"/>
    <property type="evidence" value="ECO:0007669"/>
    <property type="project" value="InterPro"/>
</dbReference>